<feature type="domain" description="Aldehyde dehydrogenase" evidence="2">
    <location>
        <begin position="3"/>
        <end position="449"/>
    </location>
</feature>
<evidence type="ECO:0000313" key="4">
    <source>
        <dbReference type="Proteomes" id="UP000028504"/>
    </source>
</evidence>
<evidence type="ECO:0000256" key="1">
    <source>
        <dbReference type="ARBA" id="ARBA00023002"/>
    </source>
</evidence>
<dbReference type="Gene3D" id="3.40.309.10">
    <property type="entry name" value="Aldehyde Dehydrogenase, Chain A, domain 2"/>
    <property type="match status" value="1"/>
</dbReference>
<proteinExistence type="predicted"/>
<evidence type="ECO:0000313" key="3">
    <source>
        <dbReference type="EMBL" id="AIG64387.1"/>
    </source>
</evidence>
<accession>A0ABM5QNE9</accession>
<organism evidence="3 4">
    <name type="scientific">Corynebacterium atypicum</name>
    <dbReference type="NCBI Taxonomy" id="191610"/>
    <lineage>
        <taxon>Bacteria</taxon>
        <taxon>Bacillati</taxon>
        <taxon>Actinomycetota</taxon>
        <taxon>Actinomycetes</taxon>
        <taxon>Mycobacteriales</taxon>
        <taxon>Corynebacteriaceae</taxon>
        <taxon>Corynebacterium</taxon>
    </lineage>
</organism>
<dbReference type="InterPro" id="IPR016163">
    <property type="entry name" value="Ald_DH_C"/>
</dbReference>
<dbReference type="PANTHER" id="PTHR43217:SF2">
    <property type="entry name" value="SUCCINATE-SEMIALDEHYDE DEHYDROGENASE [NADP(+)]"/>
    <property type="match status" value="1"/>
</dbReference>
<dbReference type="Proteomes" id="UP000028504">
    <property type="component" value="Chromosome"/>
</dbReference>
<name>A0ABM5QNE9_9CORY</name>
<dbReference type="PANTHER" id="PTHR43217">
    <property type="entry name" value="SUCCINATE SEMIALDEHYDE DEHYDROGENASE [NAD(P)+] SAD"/>
    <property type="match status" value="1"/>
</dbReference>
<keyword evidence="1" id="KW-0560">Oxidoreductase</keyword>
<dbReference type="InterPro" id="IPR047110">
    <property type="entry name" value="GABD/Sad-like"/>
</dbReference>
<gene>
    <name evidence="3" type="ORF">CATYP_07045</name>
</gene>
<sequence>MSHTYRVQNPVTDTVVETFDFDSDDDIRAAVERAAAAYRDWSSRPLAERSARARRFADLLEEHKDELARDAALEMGKPLPELIEEAEFSAEIIRYYADHGAEFTADQPIPSENGEALIRHLPLGPLVGIMPWNFPFYQVARFAGPNLVLGNTILLKHAEICPRSARSIERLALEAGFPEGVYQALFATHDQVARVIADPRVRGVSLTGSERAGAQVAAQAGRHLKKVVLELGGTDPYIVLDTPDVAQAARLAWDTRMVNTGQACNSNKRIFVMEDIYEAFVDELVELAAKMQPTTPEKWEPGTYCPLSSREAAEKLRGQLDDAVAQGANLCIGGELADQGAYIKPAVITDIPRGSDAWYEEFFGPVAEVYKVTSAEDAIAQANDSRHGLGGAVFSQDEKLAKAVAARLEVGMANVNTPAGEEAGLPFGGVKNSGFGRELGPLAIEEFANKQLYYLER</sequence>
<dbReference type="Gene3D" id="3.40.605.10">
    <property type="entry name" value="Aldehyde Dehydrogenase, Chain A, domain 1"/>
    <property type="match status" value="1"/>
</dbReference>
<keyword evidence="4" id="KW-1185">Reference proteome</keyword>
<dbReference type="RefSeq" id="WP_038606055.1">
    <property type="nucleotide sequence ID" value="NZ_CP008944.1"/>
</dbReference>
<reference evidence="3 4" key="1">
    <citation type="submission" date="2014-07" db="EMBL/GenBank/DDBJ databases">
        <title>Complete genome sequence of Corynebacterium atypicum DSM 44849: identifiction of the mycolic acid biosynthesis genes.</title>
        <authorList>
            <person name="Tippelt A."/>
            <person name="Mollmann S."/>
            <person name="Albersmeier A."/>
            <person name="Jaenicke S."/>
            <person name="Ruckert C."/>
            <person name="Tauch A."/>
        </authorList>
    </citation>
    <scope>NUCLEOTIDE SEQUENCE [LARGE SCALE GENOMIC DNA]</scope>
    <source>
        <strain evidence="3 4">R2070</strain>
    </source>
</reference>
<dbReference type="EMBL" id="CP008944">
    <property type="protein sequence ID" value="AIG64387.1"/>
    <property type="molecule type" value="Genomic_DNA"/>
</dbReference>
<dbReference type="InterPro" id="IPR016162">
    <property type="entry name" value="Ald_DH_N"/>
</dbReference>
<dbReference type="Pfam" id="PF00171">
    <property type="entry name" value="Aldedh"/>
    <property type="match status" value="1"/>
</dbReference>
<protein>
    <submittedName>
        <fullName evidence="3">Succinate-semialdehyde dehydrogenase</fullName>
    </submittedName>
</protein>
<dbReference type="SUPFAM" id="SSF53720">
    <property type="entry name" value="ALDH-like"/>
    <property type="match status" value="1"/>
</dbReference>
<evidence type="ECO:0000259" key="2">
    <source>
        <dbReference type="Pfam" id="PF00171"/>
    </source>
</evidence>
<dbReference type="InterPro" id="IPR016161">
    <property type="entry name" value="Ald_DH/histidinol_DH"/>
</dbReference>
<dbReference type="InterPro" id="IPR015590">
    <property type="entry name" value="Aldehyde_DH_dom"/>
</dbReference>